<dbReference type="GO" id="GO:0042834">
    <property type="term" value="F:peptidoglycan binding"/>
    <property type="evidence" value="ECO:0007669"/>
    <property type="project" value="InterPro"/>
</dbReference>
<accession>A0A940DSC2</accession>
<comment type="caution">
    <text evidence="3">The sequence shown here is derived from an EMBL/GenBank/DDBJ whole genome shotgun (WGS) entry which is preliminary data.</text>
</comment>
<gene>
    <name evidence="3" type="ORF">IAB75_08735</name>
</gene>
<sequence>MKRIKTILINVLALISVYAASGLSSAAQQADTLTVPDGYMLVDSIAVMPAPKADADLMGKDIFSVMPSKDAGDAADVRIHQSQLIRNSLKNHILSNSDRPLDGYRVRIFFDNRQSARTDSEKMEKEFSAAHPDIPVYRSYVNPYFKVTVGDFRTKSEAMLLLRSIVKEYPTAFVVKENINYPVVDKNRPTVTDTIKVLRPAGGQHISL</sequence>
<protein>
    <submittedName>
        <fullName evidence="3">SPOR domain-containing protein</fullName>
    </submittedName>
</protein>
<evidence type="ECO:0000259" key="2">
    <source>
        <dbReference type="Pfam" id="PF05036"/>
    </source>
</evidence>
<dbReference type="Pfam" id="PF05036">
    <property type="entry name" value="SPOR"/>
    <property type="match status" value="1"/>
</dbReference>
<dbReference type="Proteomes" id="UP000725002">
    <property type="component" value="Unassembled WGS sequence"/>
</dbReference>
<organism evidence="3 4">
    <name type="scientific">Candidatus Cryptobacteroides avicola</name>
    <dbReference type="NCBI Taxonomy" id="2840757"/>
    <lineage>
        <taxon>Bacteria</taxon>
        <taxon>Pseudomonadati</taxon>
        <taxon>Bacteroidota</taxon>
        <taxon>Bacteroidia</taxon>
        <taxon>Bacteroidales</taxon>
        <taxon>Candidatus Cryptobacteroides</taxon>
    </lineage>
</organism>
<reference evidence="3" key="2">
    <citation type="journal article" date="2021" name="PeerJ">
        <title>Extensive microbial diversity within the chicken gut microbiome revealed by metagenomics and culture.</title>
        <authorList>
            <person name="Gilroy R."/>
            <person name="Ravi A."/>
            <person name="Getino M."/>
            <person name="Pursley I."/>
            <person name="Horton D.L."/>
            <person name="Alikhan N.F."/>
            <person name="Baker D."/>
            <person name="Gharbi K."/>
            <person name="Hall N."/>
            <person name="Watson M."/>
            <person name="Adriaenssens E.M."/>
            <person name="Foster-Nyarko E."/>
            <person name="Jarju S."/>
            <person name="Secka A."/>
            <person name="Antonio M."/>
            <person name="Oren A."/>
            <person name="Chaudhuri R.R."/>
            <person name="La Ragione R."/>
            <person name="Hildebrand F."/>
            <person name="Pallen M.J."/>
        </authorList>
    </citation>
    <scope>NUCLEOTIDE SEQUENCE</scope>
    <source>
        <strain evidence="3">G3-8215</strain>
    </source>
</reference>
<feature type="chain" id="PRO_5037773807" evidence="1">
    <location>
        <begin position="27"/>
        <end position="208"/>
    </location>
</feature>
<name>A0A940DSC2_9BACT</name>
<evidence type="ECO:0000256" key="1">
    <source>
        <dbReference type="SAM" id="SignalP"/>
    </source>
</evidence>
<dbReference type="AlphaFoldDB" id="A0A940DSC2"/>
<proteinExistence type="predicted"/>
<dbReference type="InterPro" id="IPR007730">
    <property type="entry name" value="SPOR-like_dom"/>
</dbReference>
<dbReference type="EMBL" id="JADILV010000059">
    <property type="protein sequence ID" value="MBO8484182.1"/>
    <property type="molecule type" value="Genomic_DNA"/>
</dbReference>
<evidence type="ECO:0000313" key="3">
    <source>
        <dbReference type="EMBL" id="MBO8484182.1"/>
    </source>
</evidence>
<feature type="signal peptide" evidence="1">
    <location>
        <begin position="1"/>
        <end position="26"/>
    </location>
</feature>
<keyword evidence="1" id="KW-0732">Signal</keyword>
<feature type="domain" description="SPOR" evidence="2">
    <location>
        <begin position="103"/>
        <end position="176"/>
    </location>
</feature>
<reference evidence="3" key="1">
    <citation type="submission" date="2020-10" db="EMBL/GenBank/DDBJ databases">
        <authorList>
            <person name="Gilroy R."/>
        </authorList>
    </citation>
    <scope>NUCLEOTIDE SEQUENCE</scope>
    <source>
        <strain evidence="3">G3-8215</strain>
    </source>
</reference>
<evidence type="ECO:0000313" key="4">
    <source>
        <dbReference type="Proteomes" id="UP000725002"/>
    </source>
</evidence>